<sequence>MHKINIYTYNSMPIKTRKTGIRKLGIRNTIKHNKTSKRLIIPSVWGKNVPLENFWRGLAGSKYVVVIHKNGKHEYITLPNSNTEKSTKLFNEFDANKDIIAVLSSNSSQDAYEVYLYPKAKDNSVEYVIKNYKKFFKSMGPPSKDRMEGSPLMKKVRVPL</sequence>
<dbReference type="EMBL" id="MN739103">
    <property type="protein sequence ID" value="QHS88874.1"/>
    <property type="molecule type" value="Genomic_DNA"/>
</dbReference>
<protein>
    <submittedName>
        <fullName evidence="1">Uncharacterized protein</fullName>
    </submittedName>
</protein>
<evidence type="ECO:0000313" key="1">
    <source>
        <dbReference type="EMBL" id="QHS88874.1"/>
    </source>
</evidence>
<dbReference type="AlphaFoldDB" id="A0A6C0BAQ0"/>
<organism evidence="1">
    <name type="scientific">viral metagenome</name>
    <dbReference type="NCBI Taxonomy" id="1070528"/>
    <lineage>
        <taxon>unclassified sequences</taxon>
        <taxon>metagenomes</taxon>
        <taxon>organismal metagenomes</taxon>
    </lineage>
</organism>
<accession>A0A6C0BAQ0</accession>
<name>A0A6C0BAQ0_9ZZZZ</name>
<reference evidence="1" key="1">
    <citation type="journal article" date="2020" name="Nature">
        <title>Giant virus diversity and host interactions through global metagenomics.</title>
        <authorList>
            <person name="Schulz F."/>
            <person name="Roux S."/>
            <person name="Paez-Espino D."/>
            <person name="Jungbluth S."/>
            <person name="Walsh D.A."/>
            <person name="Denef V.J."/>
            <person name="McMahon K.D."/>
            <person name="Konstantinidis K.T."/>
            <person name="Eloe-Fadrosh E.A."/>
            <person name="Kyrpides N.C."/>
            <person name="Woyke T."/>
        </authorList>
    </citation>
    <scope>NUCLEOTIDE SEQUENCE</scope>
    <source>
        <strain evidence="1">GVMAG-M-3300010158-59</strain>
    </source>
</reference>
<proteinExistence type="predicted"/>